<dbReference type="STRING" id="1844.UG56_015020"/>
<name>A0A1J4N353_9ACTN</name>
<reference evidence="2" key="1">
    <citation type="submission" date="2016-10" db="EMBL/GenBank/DDBJ databases">
        <title>Draft Genome Sequence of Nocardioides luteus Strain BAFB, an Alkane-Degrading Bacterium Isolated from JP-7 Polluted Soil.</title>
        <authorList>
            <person name="Brown L."/>
            <person name="Ruiz O.N."/>
            <person name="Gunasekera T."/>
        </authorList>
    </citation>
    <scope>NUCLEOTIDE SEQUENCE [LARGE SCALE GENOMIC DNA]</scope>
    <source>
        <strain evidence="2">BAFB</strain>
    </source>
</reference>
<sequence>MTTPSRVRAGLVPLAVVAGGAGLAAVFATSPGLVAYVPPCPIHALTGIDCPGCGMTRGTMSLLAGDVGGAIGHNALMFLLGVPLLALLWFFWLRGRVGGRPAPAWARSRAALYAWLALTLVFTVVRNLPWGPFTVLAA</sequence>
<accession>A0A1J4N353</accession>
<feature type="transmembrane region" description="Helical" evidence="1">
    <location>
        <begin position="70"/>
        <end position="92"/>
    </location>
</feature>
<evidence type="ECO:0000313" key="2">
    <source>
        <dbReference type="EMBL" id="OIJ25971.1"/>
    </source>
</evidence>
<dbReference type="EMBL" id="JZDQ02000020">
    <property type="protein sequence ID" value="OIJ25971.1"/>
    <property type="molecule type" value="Genomic_DNA"/>
</dbReference>
<evidence type="ECO:0008006" key="4">
    <source>
        <dbReference type="Google" id="ProtNLM"/>
    </source>
</evidence>
<protein>
    <recommendedName>
        <fullName evidence="4">DUF2752 domain-containing protein</fullName>
    </recommendedName>
</protein>
<keyword evidence="3" id="KW-1185">Reference proteome</keyword>
<evidence type="ECO:0000256" key="1">
    <source>
        <dbReference type="SAM" id="Phobius"/>
    </source>
</evidence>
<dbReference type="InterPro" id="IPR021215">
    <property type="entry name" value="DUF2752"/>
</dbReference>
<dbReference type="AlphaFoldDB" id="A0A1J4N353"/>
<keyword evidence="1" id="KW-0472">Membrane</keyword>
<dbReference type="Pfam" id="PF10825">
    <property type="entry name" value="DUF2752"/>
    <property type="match status" value="1"/>
</dbReference>
<gene>
    <name evidence="2" type="ORF">UG56_015020</name>
</gene>
<dbReference type="Proteomes" id="UP000033772">
    <property type="component" value="Unassembled WGS sequence"/>
</dbReference>
<evidence type="ECO:0000313" key="3">
    <source>
        <dbReference type="Proteomes" id="UP000033772"/>
    </source>
</evidence>
<feature type="transmembrane region" description="Helical" evidence="1">
    <location>
        <begin position="112"/>
        <end position="130"/>
    </location>
</feature>
<keyword evidence="1" id="KW-0812">Transmembrane</keyword>
<keyword evidence="1" id="KW-1133">Transmembrane helix</keyword>
<organism evidence="2 3">
    <name type="scientific">Nocardioides luteus</name>
    <dbReference type="NCBI Taxonomy" id="1844"/>
    <lineage>
        <taxon>Bacteria</taxon>
        <taxon>Bacillati</taxon>
        <taxon>Actinomycetota</taxon>
        <taxon>Actinomycetes</taxon>
        <taxon>Propionibacteriales</taxon>
        <taxon>Nocardioidaceae</taxon>
        <taxon>Nocardioides</taxon>
    </lineage>
</organism>
<proteinExistence type="predicted"/>
<comment type="caution">
    <text evidence="2">The sequence shown here is derived from an EMBL/GenBank/DDBJ whole genome shotgun (WGS) entry which is preliminary data.</text>
</comment>